<dbReference type="CDD" id="cd12797">
    <property type="entry name" value="M23_peptidase"/>
    <property type="match status" value="1"/>
</dbReference>
<feature type="domain" description="M23ase beta-sheet core" evidence="1">
    <location>
        <begin position="194"/>
        <end position="291"/>
    </location>
</feature>
<accession>A0A516GUF9</accession>
<dbReference type="InterPro" id="IPR050570">
    <property type="entry name" value="Cell_wall_metabolism_enzyme"/>
</dbReference>
<dbReference type="Pfam" id="PF01551">
    <property type="entry name" value="Peptidase_M23"/>
    <property type="match status" value="1"/>
</dbReference>
<sequence>MKQLIIILLTCITVASCKQARQITDAITKPSAKSVFERDLKDDSIVKHYEKHYSAAKNNGLILQIPALIQSKADTPLLKILAYTIDLQQGERLKIECNLPTDSLQLVMDLYSFTNDSTISKKPIASNTTASNIISYNVTNTGTYKIVVFPNTKNQTHFNLKLYTEPTLIFPVSGKGNTSIQSFWGATRSGGKRTHEGIDIFAARGTPVIAATDGFISNTGNRGLGGKQVWLRDGLFGSSLYYAHLDSIAVTRGRQVQTGDTLGFVGNTGNAITTSPHLHFGIYTSKGAINPLPFVKQTVLPEFKTDLLLSTSETRLSKNELRVSPNVKAEKIRDIKAKTAVQILGKTQSWFHLIVNDSLEGFMHESLIIQ</sequence>
<dbReference type="EMBL" id="CP041637">
    <property type="protein sequence ID" value="QDO95157.1"/>
    <property type="molecule type" value="Genomic_DNA"/>
</dbReference>
<dbReference type="InterPro" id="IPR016047">
    <property type="entry name" value="M23ase_b-sheet_dom"/>
</dbReference>
<dbReference type="Proteomes" id="UP000319209">
    <property type="component" value="Chromosome"/>
</dbReference>
<dbReference type="SUPFAM" id="SSF51261">
    <property type="entry name" value="Duplicated hybrid motif"/>
    <property type="match status" value="1"/>
</dbReference>
<name>A0A516GUF9_9FLAO</name>
<keyword evidence="3" id="KW-1185">Reference proteome</keyword>
<evidence type="ECO:0000313" key="2">
    <source>
        <dbReference type="EMBL" id="QDO95157.1"/>
    </source>
</evidence>
<dbReference type="GO" id="GO:0004222">
    <property type="term" value="F:metalloendopeptidase activity"/>
    <property type="evidence" value="ECO:0007669"/>
    <property type="project" value="TreeGrafter"/>
</dbReference>
<evidence type="ECO:0000313" key="3">
    <source>
        <dbReference type="Proteomes" id="UP000319209"/>
    </source>
</evidence>
<dbReference type="PROSITE" id="PS51257">
    <property type="entry name" value="PROKAR_LIPOPROTEIN"/>
    <property type="match status" value="1"/>
</dbReference>
<dbReference type="PANTHER" id="PTHR21666">
    <property type="entry name" value="PEPTIDASE-RELATED"/>
    <property type="match status" value="1"/>
</dbReference>
<dbReference type="InterPro" id="IPR011055">
    <property type="entry name" value="Dup_hybrid_motif"/>
</dbReference>
<dbReference type="PANTHER" id="PTHR21666:SF268">
    <property type="entry name" value="PEPTIDASE M23 DOMAIN-CONTAINING PROTEIN"/>
    <property type="match status" value="1"/>
</dbReference>
<dbReference type="RefSeq" id="WP_143382065.1">
    <property type="nucleotide sequence ID" value="NZ_CP041637.1"/>
</dbReference>
<dbReference type="OrthoDB" id="9810477at2"/>
<gene>
    <name evidence="2" type="ORF">FNB79_14635</name>
</gene>
<dbReference type="Gene3D" id="2.60.120.380">
    <property type="match status" value="1"/>
</dbReference>
<proteinExistence type="predicted"/>
<dbReference type="KEGG" id="fop:FNB79_14635"/>
<dbReference type="AlphaFoldDB" id="A0A516GUF9"/>
<protein>
    <submittedName>
        <fullName evidence="2">M23 family metallopeptidase</fullName>
    </submittedName>
</protein>
<reference evidence="2 3" key="1">
    <citation type="submission" date="2019-07" db="EMBL/GenBank/DDBJ databases">
        <title>Genome sequencing for Formosa sp. PS13.</title>
        <authorList>
            <person name="Park S.-J."/>
        </authorList>
    </citation>
    <scope>NUCLEOTIDE SEQUENCE [LARGE SCALE GENOMIC DNA]</scope>
    <source>
        <strain evidence="2 3">PS13</strain>
    </source>
</reference>
<evidence type="ECO:0000259" key="1">
    <source>
        <dbReference type="Pfam" id="PF01551"/>
    </source>
</evidence>
<organism evidence="2 3">
    <name type="scientific">Formosa sediminum</name>
    <dbReference type="NCBI Taxonomy" id="2594004"/>
    <lineage>
        <taxon>Bacteria</taxon>
        <taxon>Pseudomonadati</taxon>
        <taxon>Bacteroidota</taxon>
        <taxon>Flavobacteriia</taxon>
        <taxon>Flavobacteriales</taxon>
        <taxon>Flavobacteriaceae</taxon>
        <taxon>Formosa</taxon>
    </lineage>
</organism>
<dbReference type="Gene3D" id="2.70.70.10">
    <property type="entry name" value="Glucose Permease (Domain IIA)"/>
    <property type="match status" value="1"/>
</dbReference>